<evidence type="ECO:0000313" key="4">
    <source>
        <dbReference type="Proteomes" id="UP000794436"/>
    </source>
</evidence>
<dbReference type="AlphaFoldDB" id="A0A8K1CMZ4"/>
<gene>
    <name evidence="3" type="ORF">Poli38472_004297</name>
</gene>
<organism evidence="3 4">
    <name type="scientific">Pythium oligandrum</name>
    <name type="common">Mycoparasitic fungus</name>
    <dbReference type="NCBI Taxonomy" id="41045"/>
    <lineage>
        <taxon>Eukaryota</taxon>
        <taxon>Sar</taxon>
        <taxon>Stramenopiles</taxon>
        <taxon>Oomycota</taxon>
        <taxon>Peronosporomycetes</taxon>
        <taxon>Pythiales</taxon>
        <taxon>Pythiaceae</taxon>
        <taxon>Pythium</taxon>
    </lineage>
</organism>
<evidence type="ECO:0000256" key="2">
    <source>
        <dbReference type="SAM" id="SignalP"/>
    </source>
</evidence>
<feature type="compositionally biased region" description="Polar residues" evidence="1">
    <location>
        <begin position="38"/>
        <end position="47"/>
    </location>
</feature>
<feature type="region of interest" description="Disordered" evidence="1">
    <location>
        <begin position="190"/>
        <end position="209"/>
    </location>
</feature>
<feature type="chain" id="PRO_5035427460" evidence="2">
    <location>
        <begin position="17"/>
        <end position="237"/>
    </location>
</feature>
<evidence type="ECO:0000313" key="3">
    <source>
        <dbReference type="EMBL" id="TMW66532.1"/>
    </source>
</evidence>
<feature type="signal peptide" evidence="2">
    <location>
        <begin position="1"/>
        <end position="16"/>
    </location>
</feature>
<proteinExistence type="predicted"/>
<keyword evidence="2" id="KW-0732">Signal</keyword>
<keyword evidence="4" id="KW-1185">Reference proteome</keyword>
<protein>
    <submittedName>
        <fullName evidence="3">Uncharacterized protein</fullName>
    </submittedName>
</protein>
<feature type="region of interest" description="Disordered" evidence="1">
    <location>
        <begin position="38"/>
        <end position="63"/>
    </location>
</feature>
<accession>A0A8K1CMZ4</accession>
<name>A0A8K1CMZ4_PYTOL</name>
<reference evidence="3" key="1">
    <citation type="submission" date="2019-03" db="EMBL/GenBank/DDBJ databases">
        <title>Long read genome sequence of the mycoparasitic Pythium oligandrum ATCC 38472 isolated from sugarbeet rhizosphere.</title>
        <authorList>
            <person name="Gaulin E."/>
        </authorList>
    </citation>
    <scope>NUCLEOTIDE SEQUENCE</scope>
    <source>
        <strain evidence="3">ATCC 38472_TT</strain>
    </source>
</reference>
<comment type="caution">
    <text evidence="3">The sequence shown here is derived from an EMBL/GenBank/DDBJ whole genome shotgun (WGS) entry which is preliminary data.</text>
</comment>
<sequence length="237" mass="23710">MKCFVCILTFLALTLGQTAVSASTEANMLRQRQLQFQNGQPGLSPQGNGIGGPWAAGPQGNMGNRPGFPMNGSPQGFQMNGSPQGFQMNGSPQGFPMNGGGVSMTGNGANGAEGLVDPSLTENGAAASLPEETQAASTTTSEAPGAATVVPPTTPIVADPNAPATIGENQPTIMVLLPDFLVSGSSSGFVDVGSSEKTDSPSAGGENEATSAAAHVNLQWTTIATMALSVAVLGMTA</sequence>
<dbReference type="EMBL" id="SPLM01000036">
    <property type="protein sequence ID" value="TMW66532.1"/>
    <property type="molecule type" value="Genomic_DNA"/>
</dbReference>
<evidence type="ECO:0000256" key="1">
    <source>
        <dbReference type="SAM" id="MobiDB-lite"/>
    </source>
</evidence>
<feature type="region of interest" description="Disordered" evidence="1">
    <location>
        <begin position="129"/>
        <end position="155"/>
    </location>
</feature>
<feature type="compositionally biased region" description="Low complexity" evidence="1">
    <location>
        <begin position="131"/>
        <end position="155"/>
    </location>
</feature>
<dbReference type="Proteomes" id="UP000794436">
    <property type="component" value="Unassembled WGS sequence"/>
</dbReference>